<dbReference type="InterPro" id="IPR020985">
    <property type="entry name" value="Cell_surface_Shp_haem-bd"/>
</dbReference>
<evidence type="ECO:0000313" key="6">
    <source>
        <dbReference type="Proteomes" id="UP000886814"/>
    </source>
</evidence>
<keyword evidence="2" id="KW-0812">Transmembrane</keyword>
<feature type="compositionally biased region" description="Low complexity" evidence="1">
    <location>
        <begin position="193"/>
        <end position="262"/>
    </location>
</feature>
<feature type="compositionally biased region" description="Acidic residues" evidence="1">
    <location>
        <begin position="263"/>
        <end position="272"/>
    </location>
</feature>
<dbReference type="InterPro" id="IPR037250">
    <property type="entry name" value="NEAT_dom_sf"/>
</dbReference>
<dbReference type="Proteomes" id="UP000886814">
    <property type="component" value="Unassembled WGS sequence"/>
</dbReference>
<reference evidence="5" key="1">
    <citation type="journal article" date="2021" name="PeerJ">
        <title>Extensive microbial diversity within the chicken gut microbiome revealed by metagenomics and culture.</title>
        <authorList>
            <person name="Gilroy R."/>
            <person name="Ravi A."/>
            <person name="Getino M."/>
            <person name="Pursley I."/>
            <person name="Horton D.L."/>
            <person name="Alikhan N.F."/>
            <person name="Baker D."/>
            <person name="Gharbi K."/>
            <person name="Hall N."/>
            <person name="Watson M."/>
            <person name="Adriaenssens E.M."/>
            <person name="Foster-Nyarko E."/>
            <person name="Jarju S."/>
            <person name="Secka A."/>
            <person name="Antonio M."/>
            <person name="Oren A."/>
            <person name="Chaudhuri R.R."/>
            <person name="La Ragione R."/>
            <person name="Hildebrand F."/>
            <person name="Pallen M.J."/>
        </authorList>
    </citation>
    <scope>NUCLEOTIDE SEQUENCE</scope>
    <source>
        <strain evidence="5">CHK195-9823</strain>
    </source>
</reference>
<dbReference type="EMBL" id="DXIQ01000070">
    <property type="protein sequence ID" value="HIV39456.1"/>
    <property type="molecule type" value="Genomic_DNA"/>
</dbReference>
<evidence type="ECO:0000259" key="4">
    <source>
        <dbReference type="Pfam" id="PF11545"/>
    </source>
</evidence>
<organism evidence="5 6">
    <name type="scientific">Candidatus Blautia stercorigallinarum</name>
    <dbReference type="NCBI Taxonomy" id="2838501"/>
    <lineage>
        <taxon>Bacteria</taxon>
        <taxon>Bacillati</taxon>
        <taxon>Bacillota</taxon>
        <taxon>Clostridia</taxon>
        <taxon>Lachnospirales</taxon>
        <taxon>Lachnospiraceae</taxon>
        <taxon>Blautia</taxon>
    </lineage>
</organism>
<name>A0A9D1PER8_9FIRM</name>
<dbReference type="AlphaFoldDB" id="A0A9D1PER8"/>
<protein>
    <recommendedName>
        <fullName evidence="4">Cell surface protein Shp haem-binding domain-containing protein</fullName>
    </recommendedName>
</protein>
<comment type="caution">
    <text evidence="5">The sequence shown here is derived from an EMBL/GenBank/DDBJ whole genome shotgun (WGS) entry which is preliminary data.</text>
</comment>
<keyword evidence="2" id="KW-0472">Membrane</keyword>
<sequence length="377" mass="38847">MKIRKFIKKFSAGILGILLALVMGAGFPAVPVQAAAGTVYTCTIHPCYRHPVTGEIEDSGGEASYATGQGMVDGAVYPTGILELTDSGEYYLTIRMSLMDYTANHSFWVQNVGDSGWSTPALGVTGSGTDNNGATSDICIQVPSENCVIRAAMYVEPMGRDVIFYIYPSDFAAGNNTDMNATIVTEASGSGTGSQSTGTAQDSGTSSQNTDNSASGNSASSTGAGSTVTPSASSLPSGNTGASSTSGTDSSSTEGETGNSESTDNENTEDTSGDTGVQVLENTIEDPADSARETETPSTEDTELDSAQGLSLSTAREAQAEDQVSETSGSTTAGSQILVLIISITVSGLLLIGAAAAVIYYFRRNWRRWGGGEDDDE</sequence>
<evidence type="ECO:0000313" key="5">
    <source>
        <dbReference type="EMBL" id="HIV39456.1"/>
    </source>
</evidence>
<evidence type="ECO:0000256" key="2">
    <source>
        <dbReference type="SAM" id="Phobius"/>
    </source>
</evidence>
<feature type="transmembrane region" description="Helical" evidence="2">
    <location>
        <begin position="337"/>
        <end position="362"/>
    </location>
</feature>
<gene>
    <name evidence="5" type="ORF">H9747_10760</name>
</gene>
<evidence type="ECO:0000256" key="3">
    <source>
        <dbReference type="SAM" id="SignalP"/>
    </source>
</evidence>
<reference evidence="5" key="2">
    <citation type="submission" date="2021-04" db="EMBL/GenBank/DDBJ databases">
        <authorList>
            <person name="Gilroy R."/>
        </authorList>
    </citation>
    <scope>NUCLEOTIDE SEQUENCE</scope>
    <source>
        <strain evidence="5">CHK195-9823</strain>
    </source>
</reference>
<accession>A0A9D1PER8</accession>
<feature type="region of interest" description="Disordered" evidence="1">
    <location>
        <begin position="186"/>
        <end position="332"/>
    </location>
</feature>
<feature type="domain" description="Cell surface protein Shp haem-binding" evidence="4">
    <location>
        <begin position="37"/>
        <end position="183"/>
    </location>
</feature>
<feature type="signal peptide" evidence="3">
    <location>
        <begin position="1"/>
        <end position="34"/>
    </location>
</feature>
<evidence type="ECO:0000256" key="1">
    <source>
        <dbReference type="SAM" id="MobiDB-lite"/>
    </source>
</evidence>
<dbReference type="Pfam" id="PF11545">
    <property type="entry name" value="HemeBinding_Shp"/>
    <property type="match status" value="1"/>
</dbReference>
<keyword evidence="3" id="KW-0732">Signal</keyword>
<dbReference type="Gene3D" id="2.60.40.1850">
    <property type="match status" value="1"/>
</dbReference>
<keyword evidence="2" id="KW-1133">Transmembrane helix</keyword>
<dbReference type="GO" id="GO:0020037">
    <property type="term" value="F:heme binding"/>
    <property type="evidence" value="ECO:0007669"/>
    <property type="project" value="InterPro"/>
</dbReference>
<proteinExistence type="predicted"/>
<feature type="chain" id="PRO_5039195598" description="Cell surface protein Shp haem-binding domain-containing protein" evidence="3">
    <location>
        <begin position="35"/>
        <end position="377"/>
    </location>
</feature>